<evidence type="ECO:0000256" key="4">
    <source>
        <dbReference type="PROSITE-ProRule" id="PRU00134"/>
    </source>
</evidence>
<dbReference type="InterPro" id="IPR002893">
    <property type="entry name" value="Znf_MYND"/>
</dbReference>
<feature type="domain" description="MYND-type" evidence="7">
    <location>
        <begin position="829"/>
        <end position="865"/>
    </location>
</feature>
<accession>A0AAW1QR00</accession>
<dbReference type="PROSITE" id="PS01360">
    <property type="entry name" value="ZF_MYND_1"/>
    <property type="match status" value="1"/>
</dbReference>
<keyword evidence="9" id="KW-1185">Reference proteome</keyword>
<dbReference type="Gene3D" id="6.10.140.2220">
    <property type="match status" value="1"/>
</dbReference>
<dbReference type="Pfam" id="PF01764">
    <property type="entry name" value="Lipase_3"/>
    <property type="match status" value="1"/>
</dbReference>
<feature type="transmembrane region" description="Helical" evidence="6">
    <location>
        <begin position="67"/>
        <end position="91"/>
    </location>
</feature>
<dbReference type="PROSITE" id="PS50865">
    <property type="entry name" value="ZF_MYND_2"/>
    <property type="match status" value="1"/>
</dbReference>
<comment type="caution">
    <text evidence="8">The sequence shown here is derived from an EMBL/GenBank/DDBJ whole genome shotgun (WGS) entry which is preliminary data.</text>
</comment>
<reference evidence="8 9" key="1">
    <citation type="journal article" date="2024" name="Nat. Commun.">
        <title>Phylogenomics reveals the evolutionary origins of lichenization in chlorophyte algae.</title>
        <authorList>
            <person name="Puginier C."/>
            <person name="Libourel C."/>
            <person name="Otte J."/>
            <person name="Skaloud P."/>
            <person name="Haon M."/>
            <person name="Grisel S."/>
            <person name="Petersen M."/>
            <person name="Berrin J.G."/>
            <person name="Delaux P.M."/>
            <person name="Dal Grande F."/>
            <person name="Keller J."/>
        </authorList>
    </citation>
    <scope>NUCLEOTIDE SEQUENCE [LARGE SCALE GENOMIC DNA]</scope>
    <source>
        <strain evidence="8 9">SAG 2043</strain>
    </source>
</reference>
<dbReference type="Gene3D" id="3.40.50.1820">
    <property type="entry name" value="alpha/beta hydrolase"/>
    <property type="match status" value="2"/>
</dbReference>
<evidence type="ECO:0000259" key="7">
    <source>
        <dbReference type="PROSITE" id="PS50865"/>
    </source>
</evidence>
<protein>
    <recommendedName>
        <fullName evidence="7">MYND-type domain-containing protein</fullName>
    </recommendedName>
</protein>
<feature type="compositionally biased region" description="Low complexity" evidence="5">
    <location>
        <begin position="21"/>
        <end position="35"/>
    </location>
</feature>
<evidence type="ECO:0000256" key="2">
    <source>
        <dbReference type="ARBA" id="ARBA00022771"/>
    </source>
</evidence>
<organism evidence="8 9">
    <name type="scientific">[Myrmecia] bisecta</name>
    <dbReference type="NCBI Taxonomy" id="41462"/>
    <lineage>
        <taxon>Eukaryota</taxon>
        <taxon>Viridiplantae</taxon>
        <taxon>Chlorophyta</taxon>
        <taxon>core chlorophytes</taxon>
        <taxon>Trebouxiophyceae</taxon>
        <taxon>Trebouxiales</taxon>
        <taxon>Trebouxiaceae</taxon>
        <taxon>Myrmecia</taxon>
    </lineage>
</organism>
<dbReference type="SUPFAM" id="SSF53474">
    <property type="entry name" value="alpha/beta-Hydrolases"/>
    <property type="match status" value="1"/>
</dbReference>
<evidence type="ECO:0000256" key="1">
    <source>
        <dbReference type="ARBA" id="ARBA00022723"/>
    </source>
</evidence>
<feature type="transmembrane region" description="Helical" evidence="6">
    <location>
        <begin position="362"/>
        <end position="379"/>
    </location>
</feature>
<feature type="transmembrane region" description="Helical" evidence="6">
    <location>
        <begin position="309"/>
        <end position="331"/>
    </location>
</feature>
<dbReference type="AlphaFoldDB" id="A0AAW1QR00"/>
<keyword evidence="6" id="KW-0472">Membrane</keyword>
<dbReference type="GO" id="GO:0008270">
    <property type="term" value="F:zinc ion binding"/>
    <property type="evidence" value="ECO:0007669"/>
    <property type="project" value="UniProtKB-KW"/>
</dbReference>
<evidence type="ECO:0000313" key="8">
    <source>
        <dbReference type="EMBL" id="KAK9823875.1"/>
    </source>
</evidence>
<dbReference type="SUPFAM" id="SSF144232">
    <property type="entry name" value="HIT/MYND zinc finger-like"/>
    <property type="match status" value="1"/>
</dbReference>
<dbReference type="InterPro" id="IPR051218">
    <property type="entry name" value="Sec_MonoDiacylglyc_Lipase"/>
</dbReference>
<keyword evidence="2 4" id="KW-0863">Zinc-finger</keyword>
<keyword evidence="3" id="KW-0862">Zinc</keyword>
<gene>
    <name evidence="8" type="ORF">WJX72_006114</name>
</gene>
<dbReference type="Pfam" id="PF01753">
    <property type="entry name" value="zf-MYND"/>
    <property type="match status" value="1"/>
</dbReference>
<evidence type="ECO:0000256" key="5">
    <source>
        <dbReference type="SAM" id="MobiDB-lite"/>
    </source>
</evidence>
<keyword evidence="6" id="KW-1133">Transmembrane helix</keyword>
<keyword evidence="1" id="KW-0479">Metal-binding</keyword>
<evidence type="ECO:0000256" key="6">
    <source>
        <dbReference type="SAM" id="Phobius"/>
    </source>
</evidence>
<dbReference type="InterPro" id="IPR029058">
    <property type="entry name" value="AB_hydrolase_fold"/>
</dbReference>
<name>A0AAW1QR00_9CHLO</name>
<dbReference type="PANTHER" id="PTHR45856:SF24">
    <property type="entry name" value="FUNGAL LIPASE-LIKE DOMAIN-CONTAINING PROTEIN"/>
    <property type="match status" value="1"/>
</dbReference>
<dbReference type="GO" id="GO:0006629">
    <property type="term" value="P:lipid metabolic process"/>
    <property type="evidence" value="ECO:0007669"/>
    <property type="project" value="InterPro"/>
</dbReference>
<dbReference type="EMBL" id="JALJOR010000002">
    <property type="protein sequence ID" value="KAK9823875.1"/>
    <property type="molecule type" value="Genomic_DNA"/>
</dbReference>
<evidence type="ECO:0000256" key="3">
    <source>
        <dbReference type="ARBA" id="ARBA00022833"/>
    </source>
</evidence>
<dbReference type="Proteomes" id="UP001489004">
    <property type="component" value="Unassembled WGS sequence"/>
</dbReference>
<feature type="compositionally biased region" description="Basic and acidic residues" evidence="5">
    <location>
        <begin position="7"/>
        <end position="18"/>
    </location>
</feature>
<dbReference type="PANTHER" id="PTHR45856">
    <property type="entry name" value="ALPHA/BETA-HYDROLASES SUPERFAMILY PROTEIN"/>
    <property type="match status" value="1"/>
</dbReference>
<proteinExistence type="predicted"/>
<feature type="region of interest" description="Disordered" evidence="5">
    <location>
        <begin position="1"/>
        <end position="44"/>
    </location>
</feature>
<dbReference type="InterPro" id="IPR002921">
    <property type="entry name" value="Fungal_lipase-type"/>
</dbReference>
<feature type="transmembrane region" description="Helical" evidence="6">
    <location>
        <begin position="146"/>
        <end position="171"/>
    </location>
</feature>
<keyword evidence="6" id="KW-0812">Transmembrane</keyword>
<sequence length="1039" mass="116346">MAKAHSPVKEREDADWPEKVSGSVPSVAASSSDGDNTGFARSSDHYDPERDMILRVECMSARELKGVLILSCIFSMACLSLLVVVLVVGAANQSFDPHNRIDLWSTCNASLCWAVLVVCVAWYLVNIRGGRLAHKYWSKRRKRVCFLNLLLLLCMLAHVSFWLASCLYMLAVPCGWFDEVLKWLLYAQRTCWNTLFLALLVAAHNTNLWTRRNGSVIYRARGWPRAIYSSLGDAALRVASRGKYHKHGLILDAPLFVHAPKLALWVLYQTYCTLDLIRAVVDDNIIVRPSANANCRDWTYACSHPAGTWYSWLLSAFNMVALSLYFFYYSLFVSRGIRDSWSRPYHEFRLGNCLVQLQARRVFFGFWMVLALIIVVTCFSKRACPYLLVGWMTLPIDSRLTALVASTSWMFMPKAPSSGDSIMHVWLQKFAWTEAGEATKRMERSHFLQGGHQGPQRAALDAEPLYVVETAIKLMYWAGLAYDIDEVARSKQGRSVDVGMALYGLQEHVTIRSKLSDAKGVIAWSQSMILVSFRGTASMKAAMHDAQAWLTAHPPKRGSVLLQTRPMVHAGFLASWHRGGFREAVLNKLQSLAIPAASLHVTTFGAPRTGNHAFAREYILAIPDTWHIINDRDAVARMGKFACLYKRPGHRVVINKQGDMLVRPSAIEQRIELLEGRSRLGDHYLEAYRAAFAKVIKLQFGEKALPGGSQGVLSLASSAVLQNVLRMADEQVADLVTLDAEEEMSAAVVELLHRSPAPGAPRMNSISCSIPELKFFKHVLDLNSEKLSAQYKEDRRRSWHLGPEAFHISFLVPALPMTPEDTDKVTRKCAACSLPGDKRCARCQEDFYCSKECQSSHWREHKAACKAAQAAAAAAADGSQASASQALRNSYDLQDAGISSTSEDGRNVVIPLINELPIGSSSTTLINLQQPERTRHIRDHSRPPPNVHGSARFLGKIQAPVPDPILDLIPDKQDSLIAYDQARSFQTMIMQNKPEFPVLLSIIRRNVPYHGCKEYCWARRDSPVGLRIFLDVPNECPRW</sequence>
<feature type="transmembrane region" description="Helical" evidence="6">
    <location>
        <begin position="103"/>
        <end position="125"/>
    </location>
</feature>
<evidence type="ECO:0000313" key="9">
    <source>
        <dbReference type="Proteomes" id="UP001489004"/>
    </source>
</evidence>